<protein>
    <recommendedName>
        <fullName evidence="3">Non-haem dioxygenase N-terminal domain-containing protein</fullName>
    </recommendedName>
</protein>
<name>A0A445BT93_ARAHY</name>
<dbReference type="InterPro" id="IPR026992">
    <property type="entry name" value="DIOX_N"/>
</dbReference>
<dbReference type="SUPFAM" id="SSF51197">
    <property type="entry name" value="Clavaminate synthase-like"/>
    <property type="match status" value="1"/>
</dbReference>
<dbReference type="InterPro" id="IPR027443">
    <property type="entry name" value="IPNS-like_sf"/>
</dbReference>
<dbReference type="GO" id="GO:0046872">
    <property type="term" value="F:metal ion binding"/>
    <property type="evidence" value="ECO:0007669"/>
    <property type="project" value="UniProtKB-KW"/>
</dbReference>
<proteinExistence type="predicted"/>
<evidence type="ECO:0000256" key="1">
    <source>
        <dbReference type="ARBA" id="ARBA00022723"/>
    </source>
</evidence>
<sequence>MLVEKSKFYHKILLNLEAVKFFYRKDSAWLIKRLQEVGKEFFALPQKEKEPYANDSSNENFEGHGTKMTKNHEEKVEWVDYFFHMMAPSSKANYDKWLKNPPSYRFVINKLN</sequence>
<feature type="domain" description="Non-haem dioxygenase N-terminal" evidence="3">
    <location>
        <begin position="30"/>
        <end position="95"/>
    </location>
</feature>
<dbReference type="EMBL" id="SDMP01000008">
    <property type="protein sequence ID" value="RYR41872.1"/>
    <property type="molecule type" value="Genomic_DNA"/>
</dbReference>
<gene>
    <name evidence="4" type="ORF">Ahy_A08g038292</name>
</gene>
<comment type="caution">
    <text evidence="4">The sequence shown here is derived from an EMBL/GenBank/DDBJ whole genome shotgun (WGS) entry which is preliminary data.</text>
</comment>
<dbReference type="Pfam" id="PF14226">
    <property type="entry name" value="DIOX_N"/>
    <property type="match status" value="1"/>
</dbReference>
<keyword evidence="5" id="KW-1185">Reference proteome</keyword>
<dbReference type="Proteomes" id="UP000289738">
    <property type="component" value="Chromosome A08"/>
</dbReference>
<dbReference type="AlphaFoldDB" id="A0A445BT93"/>
<accession>A0A445BT93</accession>
<evidence type="ECO:0000259" key="3">
    <source>
        <dbReference type="Pfam" id="PF14226"/>
    </source>
</evidence>
<evidence type="ECO:0000313" key="5">
    <source>
        <dbReference type="Proteomes" id="UP000289738"/>
    </source>
</evidence>
<evidence type="ECO:0000313" key="4">
    <source>
        <dbReference type="EMBL" id="RYR41872.1"/>
    </source>
</evidence>
<organism evidence="4 5">
    <name type="scientific">Arachis hypogaea</name>
    <name type="common">Peanut</name>
    <dbReference type="NCBI Taxonomy" id="3818"/>
    <lineage>
        <taxon>Eukaryota</taxon>
        <taxon>Viridiplantae</taxon>
        <taxon>Streptophyta</taxon>
        <taxon>Embryophyta</taxon>
        <taxon>Tracheophyta</taxon>
        <taxon>Spermatophyta</taxon>
        <taxon>Magnoliopsida</taxon>
        <taxon>eudicotyledons</taxon>
        <taxon>Gunneridae</taxon>
        <taxon>Pentapetalae</taxon>
        <taxon>rosids</taxon>
        <taxon>fabids</taxon>
        <taxon>Fabales</taxon>
        <taxon>Fabaceae</taxon>
        <taxon>Papilionoideae</taxon>
        <taxon>50 kb inversion clade</taxon>
        <taxon>dalbergioids sensu lato</taxon>
        <taxon>Dalbergieae</taxon>
        <taxon>Pterocarpus clade</taxon>
        <taxon>Arachis</taxon>
    </lineage>
</organism>
<keyword evidence="1" id="KW-0479">Metal-binding</keyword>
<reference evidence="4 5" key="1">
    <citation type="submission" date="2019-01" db="EMBL/GenBank/DDBJ databases">
        <title>Sequencing of cultivated peanut Arachis hypogaea provides insights into genome evolution and oil improvement.</title>
        <authorList>
            <person name="Chen X."/>
        </authorList>
    </citation>
    <scope>NUCLEOTIDE SEQUENCE [LARGE SCALE GENOMIC DNA]</scope>
    <source>
        <strain evidence="5">cv. Fuhuasheng</strain>
        <tissue evidence="4">Leaves</tissue>
    </source>
</reference>
<keyword evidence="2" id="KW-0408">Iron</keyword>
<evidence type="ECO:0000256" key="2">
    <source>
        <dbReference type="ARBA" id="ARBA00023004"/>
    </source>
</evidence>
<dbReference type="Gene3D" id="2.60.120.330">
    <property type="entry name" value="B-lactam Antibiotic, Isopenicillin N Synthase, Chain"/>
    <property type="match status" value="1"/>
</dbReference>